<dbReference type="Gene3D" id="3.30.70.1440">
    <property type="entry name" value="Multidrug efflux transporter AcrB pore domain"/>
    <property type="match status" value="1"/>
</dbReference>
<dbReference type="PANTHER" id="PTHR32063:SF33">
    <property type="entry name" value="RND SUPERFAMILY EFFLUX PUMP PERMEASE COMPONENT"/>
    <property type="match status" value="1"/>
</dbReference>
<dbReference type="GO" id="GO:0042910">
    <property type="term" value="F:xenobiotic transmembrane transporter activity"/>
    <property type="evidence" value="ECO:0007669"/>
    <property type="project" value="TreeGrafter"/>
</dbReference>
<dbReference type="Gene3D" id="3.30.2090.10">
    <property type="entry name" value="Multidrug efflux transporter AcrB TolC docking domain, DN and DC subdomains"/>
    <property type="match status" value="2"/>
</dbReference>
<dbReference type="PRINTS" id="PR00702">
    <property type="entry name" value="ACRIFLAVINRP"/>
</dbReference>
<dbReference type="SUPFAM" id="SSF82866">
    <property type="entry name" value="Multidrug efflux transporter AcrB transmembrane domain"/>
    <property type="match status" value="2"/>
</dbReference>
<dbReference type="InterPro" id="IPR027463">
    <property type="entry name" value="AcrB_DN_DC_subdom"/>
</dbReference>
<dbReference type="PANTHER" id="PTHR32063">
    <property type="match status" value="1"/>
</dbReference>
<dbReference type="Proteomes" id="UP001207408">
    <property type="component" value="Unassembled WGS sequence"/>
</dbReference>
<dbReference type="EMBL" id="JAPDPI010000011">
    <property type="protein sequence ID" value="MCW3805438.1"/>
    <property type="molecule type" value="Genomic_DNA"/>
</dbReference>
<evidence type="ECO:0000313" key="2">
    <source>
        <dbReference type="EMBL" id="MCW3805438.1"/>
    </source>
</evidence>
<proteinExistence type="predicted"/>
<dbReference type="Gene3D" id="1.20.1640.10">
    <property type="entry name" value="Multidrug efflux transporter AcrB transmembrane domain"/>
    <property type="match status" value="2"/>
</dbReference>
<keyword evidence="1" id="KW-1133">Transmembrane helix</keyword>
<feature type="transmembrane region" description="Helical" evidence="1">
    <location>
        <begin position="430"/>
        <end position="450"/>
    </location>
</feature>
<feature type="transmembrane region" description="Helical" evidence="1">
    <location>
        <begin position="388"/>
        <end position="410"/>
    </location>
</feature>
<dbReference type="SUPFAM" id="SSF82693">
    <property type="entry name" value="Multidrug efflux transporter AcrB pore domain, PN1, PN2, PC1 and PC2 subdomains"/>
    <property type="match status" value="2"/>
</dbReference>
<dbReference type="InterPro" id="IPR001036">
    <property type="entry name" value="Acrflvin-R"/>
</dbReference>
<name>A0AAE3MCV3_9BACT</name>
<dbReference type="Gene3D" id="3.30.70.1320">
    <property type="entry name" value="Multidrug efflux transporter AcrB pore domain like"/>
    <property type="match status" value="1"/>
</dbReference>
<dbReference type="GO" id="GO:0005886">
    <property type="term" value="C:plasma membrane"/>
    <property type="evidence" value="ECO:0007669"/>
    <property type="project" value="TreeGrafter"/>
</dbReference>
<organism evidence="2 3">
    <name type="scientific">Plebeiibacterium marinum</name>
    <dbReference type="NCBI Taxonomy" id="2992111"/>
    <lineage>
        <taxon>Bacteria</taxon>
        <taxon>Pseudomonadati</taxon>
        <taxon>Bacteroidota</taxon>
        <taxon>Bacteroidia</taxon>
        <taxon>Marinilabiliales</taxon>
        <taxon>Marinilabiliaceae</taxon>
        <taxon>Plebeiibacterium</taxon>
    </lineage>
</organism>
<feature type="transmembrane region" description="Helical" evidence="1">
    <location>
        <begin position="333"/>
        <end position="351"/>
    </location>
</feature>
<feature type="transmembrane region" description="Helical" evidence="1">
    <location>
        <begin position="866"/>
        <end position="883"/>
    </location>
</feature>
<dbReference type="SUPFAM" id="SSF82714">
    <property type="entry name" value="Multidrug efflux transporter AcrB TolC docking domain, DN and DC subdomains"/>
    <property type="match status" value="2"/>
</dbReference>
<reference evidence="2" key="1">
    <citation type="submission" date="2022-10" db="EMBL/GenBank/DDBJ databases">
        <authorList>
            <person name="Yu W.X."/>
        </authorList>
    </citation>
    <scope>NUCLEOTIDE SEQUENCE</scope>
    <source>
        <strain evidence="2">D04</strain>
    </source>
</reference>
<dbReference type="Pfam" id="PF00873">
    <property type="entry name" value="ACR_tran"/>
    <property type="match status" value="1"/>
</dbReference>
<feature type="transmembrane region" description="Helical" evidence="1">
    <location>
        <begin position="993"/>
        <end position="1018"/>
    </location>
</feature>
<feature type="transmembrane region" description="Helical" evidence="1">
    <location>
        <begin position="12"/>
        <end position="31"/>
    </location>
</feature>
<keyword evidence="1" id="KW-0812">Transmembrane</keyword>
<dbReference type="Gene3D" id="3.30.70.1430">
    <property type="entry name" value="Multidrug efflux transporter AcrB pore domain"/>
    <property type="match status" value="2"/>
</dbReference>
<feature type="transmembrane region" description="Helical" evidence="1">
    <location>
        <begin position="462"/>
        <end position="482"/>
    </location>
</feature>
<feature type="transmembrane region" description="Helical" evidence="1">
    <location>
        <begin position="890"/>
        <end position="910"/>
    </location>
</feature>
<feature type="transmembrane region" description="Helical" evidence="1">
    <location>
        <begin position="962"/>
        <end position="981"/>
    </location>
</feature>
<feature type="transmembrane region" description="Helical" evidence="1">
    <location>
        <begin position="530"/>
        <end position="547"/>
    </location>
</feature>
<dbReference type="RefSeq" id="WP_301198809.1">
    <property type="nucleotide sequence ID" value="NZ_JAPDPI010000011.1"/>
</dbReference>
<keyword evidence="3" id="KW-1185">Reference proteome</keyword>
<gene>
    <name evidence="2" type="ORF">OM074_07345</name>
</gene>
<feature type="transmembrane region" description="Helical" evidence="1">
    <location>
        <begin position="916"/>
        <end position="941"/>
    </location>
</feature>
<comment type="caution">
    <text evidence="2">The sequence shown here is derived from an EMBL/GenBank/DDBJ whole genome shotgun (WGS) entry which is preliminary data.</text>
</comment>
<evidence type="ECO:0000313" key="3">
    <source>
        <dbReference type="Proteomes" id="UP001207408"/>
    </source>
</evidence>
<dbReference type="AlphaFoldDB" id="A0AAE3MCV3"/>
<accession>A0AAE3MCV3</accession>
<keyword evidence="1" id="KW-0472">Membrane</keyword>
<evidence type="ECO:0000256" key="1">
    <source>
        <dbReference type="SAM" id="Phobius"/>
    </source>
</evidence>
<protein>
    <submittedName>
        <fullName evidence="2">Efflux RND transporter permease subunit</fullName>
    </submittedName>
</protein>
<sequence length="1054" mass="118008">MKKFVSYFIKFPLAVNLIMVMIFLFGIIALIGMQRNFFPNVPTRNIYVDIVYPGASPEEVEEGAILKIEENIKGLEGMERVTSISRENMGTVTIEMEKGTDMDEALIKVKNEVDRISSFPVSIESVVTYKHDDVNRAMSFVITARNNKNVTLKQLKSTAREIERDLLMMPGVSKITIGGYPDEEIAILLNEKKLEAYQLTFNEIANAISSTNLIMTGGSIKDGEEEFYIRVRNREYYSHGLEDIVIRNTADGGIIRIKDVATIKDMWKDSPSQAMFNGKQAVVFTIDNTFKEDILTSTDKIKEYLERYNNSQDLFTAEVNNDMSVTLNQRIDLLFRNGRMGILLVLLFLSLFLNPRIAFWVAVGIPFSLFGMFIMLPLTTVTINMLSLFGLILVLGILVDDAIVIAENVYRHWSLGKKPIQAAIDGTLEVTPAVVSGVITTMLAFSSFIFLDGRLGDMFKEVSVIVVFILFVSLIEGLVILPAHLAHSKALTKNDSTIWKKYMGWAERWVIVFAERYYRPFIQWTISHRTITLAIFTALFILSIGLVKSRVVTSTFFPQVEGDNFTITLKMPSGTEDDITQLSLDKITKAIWEVNNELKDQGNEKVDIVDKVYEKFSGSGSSAIISVQLVDAESRNSTTDYVIANIRNKVGEIPGAETFQFEGFNPFGKPFMLSLVSDNNNELQAAKEELKLILKNRPELTDISDNAPVGNREIEITLKDKALRLGVSYNDVISQVRNAFFGREAQRLQRGKDEVRVWVRYDLENRRNIGQLENMKIRLGNGVAYPLTELATLKTVNGVSSIRHLSFEKEVQVEANLTNPKASLPDVMAKIKKEVLTPLVEKYPGIRPVYDGQKRETDKVANSAKVVIPVVLLLMFAIVVLTLRSVSQSILVYAMIPLAFVGVVTGHWIHGMSISLMSAMGMIALVGVMINDSLVLINALNLNLKAGMKYHNALVDAGVSRLRPIMLTTLTTVVGMAPMVLETSMQARFLIPVALSLAYGMIMATTTTLVLLPVMLTITNNFKVKTQSLIKGRKLTNEEVEPAIKEMKFNLENE</sequence>
<feature type="transmembrane region" description="Helical" evidence="1">
    <location>
        <begin position="357"/>
        <end position="376"/>
    </location>
</feature>